<evidence type="ECO:0000256" key="1">
    <source>
        <dbReference type="ARBA" id="ARBA00022741"/>
    </source>
</evidence>
<evidence type="ECO:0000256" key="4">
    <source>
        <dbReference type="ARBA" id="ARBA00022840"/>
    </source>
</evidence>
<gene>
    <name evidence="8" type="ORF">SBOR_0099</name>
</gene>
<dbReference type="SMART" id="SM00487">
    <property type="entry name" value="DEXDc"/>
    <property type="match status" value="1"/>
</dbReference>
<evidence type="ECO:0000259" key="6">
    <source>
        <dbReference type="PROSITE" id="PS51192"/>
    </source>
</evidence>
<accession>W9CXY9</accession>
<feature type="domain" description="Helicase C-terminal" evidence="7">
    <location>
        <begin position="395"/>
        <end position="545"/>
    </location>
</feature>
<dbReference type="SUPFAM" id="SSF46785">
    <property type="entry name" value="Winged helix' DNA-binding domain"/>
    <property type="match status" value="1"/>
</dbReference>
<evidence type="ECO:0000256" key="2">
    <source>
        <dbReference type="ARBA" id="ARBA00022801"/>
    </source>
</evidence>
<name>W9CXY9_SCLBF</name>
<dbReference type="Pfam" id="PF20470">
    <property type="entry name" value="HTH_61"/>
    <property type="match status" value="1"/>
</dbReference>
<dbReference type="Pfam" id="PF00270">
    <property type="entry name" value="DEAD"/>
    <property type="match status" value="1"/>
</dbReference>
<dbReference type="GO" id="GO:0043138">
    <property type="term" value="F:3'-5' DNA helicase activity"/>
    <property type="evidence" value="ECO:0007669"/>
    <property type="project" value="UniProtKB-EC"/>
</dbReference>
<dbReference type="Gene3D" id="1.10.3380.20">
    <property type="match status" value="1"/>
</dbReference>
<dbReference type="CDD" id="cd18026">
    <property type="entry name" value="DEXHc_POLQ-like"/>
    <property type="match status" value="1"/>
</dbReference>
<dbReference type="InterPro" id="IPR050474">
    <property type="entry name" value="Hel308_SKI2-like"/>
</dbReference>
<dbReference type="SMART" id="SM00490">
    <property type="entry name" value="HELICc"/>
    <property type="match status" value="1"/>
</dbReference>
<dbReference type="OrthoDB" id="2320933at2759"/>
<dbReference type="GO" id="GO:0005524">
    <property type="term" value="F:ATP binding"/>
    <property type="evidence" value="ECO:0007669"/>
    <property type="project" value="UniProtKB-KW"/>
</dbReference>
<comment type="caution">
    <text evidence="8">The sequence shown here is derived from an EMBL/GenBank/DDBJ whole genome shotgun (WGS) entry which is preliminary data.</text>
</comment>
<dbReference type="SUPFAM" id="SSF52540">
    <property type="entry name" value="P-loop containing nucleoside triphosphate hydrolases"/>
    <property type="match status" value="1"/>
</dbReference>
<dbReference type="InterPro" id="IPR057220">
    <property type="entry name" value="DUF7898"/>
</dbReference>
<evidence type="ECO:0000313" key="8">
    <source>
        <dbReference type="EMBL" id="ESZ99534.1"/>
    </source>
</evidence>
<organism evidence="8 9">
    <name type="scientific">Sclerotinia borealis (strain F-4128)</name>
    <dbReference type="NCBI Taxonomy" id="1432307"/>
    <lineage>
        <taxon>Eukaryota</taxon>
        <taxon>Fungi</taxon>
        <taxon>Dikarya</taxon>
        <taxon>Ascomycota</taxon>
        <taxon>Pezizomycotina</taxon>
        <taxon>Leotiomycetes</taxon>
        <taxon>Helotiales</taxon>
        <taxon>Sclerotiniaceae</taxon>
        <taxon>Sclerotinia</taxon>
    </lineage>
</organism>
<evidence type="ECO:0000256" key="3">
    <source>
        <dbReference type="ARBA" id="ARBA00022806"/>
    </source>
</evidence>
<dbReference type="PANTHER" id="PTHR47961:SF6">
    <property type="entry name" value="DNA-DIRECTED DNA POLYMERASE"/>
    <property type="match status" value="1"/>
</dbReference>
<dbReference type="EMBL" id="AYSA01000004">
    <property type="protein sequence ID" value="ESZ99534.1"/>
    <property type="molecule type" value="Genomic_DNA"/>
</dbReference>
<dbReference type="Proteomes" id="UP000019487">
    <property type="component" value="Unassembled WGS sequence"/>
</dbReference>
<keyword evidence="9" id="KW-1185">Reference proteome</keyword>
<keyword evidence="2" id="KW-0378">Hydrolase</keyword>
<evidence type="ECO:0000256" key="5">
    <source>
        <dbReference type="ARBA" id="ARBA00048988"/>
    </source>
</evidence>
<dbReference type="Gene3D" id="3.30.9.10">
    <property type="entry name" value="D-Amino Acid Oxidase, subunit A, domain 2"/>
    <property type="match status" value="1"/>
</dbReference>
<dbReference type="InterPro" id="IPR011545">
    <property type="entry name" value="DEAD/DEAH_box_helicase_dom"/>
</dbReference>
<feature type="domain" description="Helicase ATP-binding" evidence="6">
    <location>
        <begin position="140"/>
        <end position="332"/>
    </location>
</feature>
<dbReference type="PROSITE" id="PS51194">
    <property type="entry name" value="HELICASE_CTER"/>
    <property type="match status" value="1"/>
</dbReference>
<dbReference type="CDD" id="cd18795">
    <property type="entry name" value="SF2_C_Ski2"/>
    <property type="match status" value="1"/>
</dbReference>
<dbReference type="InterPro" id="IPR046931">
    <property type="entry name" value="HTH_61"/>
</dbReference>
<dbReference type="Pfam" id="PF00271">
    <property type="entry name" value="Helicase_C"/>
    <property type="match status" value="1"/>
</dbReference>
<dbReference type="Pfam" id="PF25453">
    <property type="entry name" value="DUF7898"/>
    <property type="match status" value="1"/>
</dbReference>
<evidence type="ECO:0000259" key="7">
    <source>
        <dbReference type="PROSITE" id="PS51194"/>
    </source>
</evidence>
<reference evidence="8 9" key="1">
    <citation type="journal article" date="2014" name="Genome Announc.">
        <title>Draft genome sequence of Sclerotinia borealis, a psychrophilic plant pathogenic fungus.</title>
        <authorList>
            <person name="Mardanov A.V."/>
            <person name="Beletsky A.V."/>
            <person name="Kadnikov V.V."/>
            <person name="Ignatov A.N."/>
            <person name="Ravin N.V."/>
        </authorList>
    </citation>
    <scope>NUCLEOTIDE SEQUENCE [LARGE SCALE GENOMIC DNA]</scope>
    <source>
        <strain evidence="9">F-4157</strain>
    </source>
</reference>
<proteinExistence type="predicted"/>
<dbReference type="InterPro" id="IPR001650">
    <property type="entry name" value="Helicase_C-like"/>
</dbReference>
<keyword evidence="3 8" id="KW-0347">Helicase</keyword>
<dbReference type="Gene3D" id="3.40.50.300">
    <property type="entry name" value="P-loop containing nucleotide triphosphate hydrolases"/>
    <property type="match status" value="2"/>
</dbReference>
<dbReference type="PANTHER" id="PTHR47961">
    <property type="entry name" value="DNA POLYMERASE THETA, PUTATIVE (AFU_ORTHOLOGUE AFUA_1G05260)-RELATED"/>
    <property type="match status" value="1"/>
</dbReference>
<dbReference type="PROSITE" id="PS51192">
    <property type="entry name" value="HELICASE_ATP_BIND_1"/>
    <property type="match status" value="1"/>
</dbReference>
<sequence>MKKCNATRSGINHKTTIDVTRVASTTVSRVAVKRTFDELNDSESSRGTFSPVHKQRDFIRSTLNGDPGTLKASEIDNITVQNSSEYSQRRQLALTPTPTQNPLLDLAHPAYQLPKQLIENFAALGIISIYPWQSECLLRSGALAGERNLVYTAPTGGGKSLVADVLMLKKIIQNPAKKALLVLPYVALVQEKLRWLRKVVEGISKETSSREPKWPSMWRNRGDENTIRVTGFYGGSKSRSTWTDVDIAVCTIEKANSLVNAAIDDCSIGNLGVVVMDEIHFINDESRGYILELMATKLLSLEQGVQIVGMSATLDNADLLAKWLNNAKFYISNYRAVPVEEHLVFENAVYPASSSNRFYKTASQLNSQIRNNSMGPLPKPHRLIQTSQHKEFSNPLLNSVVALANETARSGYGVLVFCSNQVLEKTVPMGVAFHHAGLTTEERDLVAAAYDEGVLKVMVATCSLAAGINLPARRVILHGARMGSDLVGPSMLRQMRGRAGRKGKDEIGETYLCCQKSDLEAVAELMEAEIPSVESCLVPGKRGVKRALLEVIATKLATGSDSIDDYVKKTLLYHMIDQEELRSMVEMTLKDLLENQLVEQTQSYSYEATRLGLAIVASSLAPEDGLFVHKELRKSLEAFVLDGEMHVLYTFTPVQAMQGNINWQVFRKEVDILDESNLRVLGGSMKESTPEEIEIARVYKRFYTALQLRDLCNEMPVYAVARKYDLPRGTIQNLAQTCHGFAAGMIKFCEKMDWGALAAVLDHFSDRLKAGAKSDLLALAEITFIKSRTARIFWDNGYKTVGAVAAAESKELLRILLMAQPRKLRLASDDEEKYHAKLLAKAAKIVESANRIWERQMQQEIIAELPQDYPSHPPSVTLLDICLYRQEIGDVLGVKTADGKEHQGDRPILAAEAGADALFDFKDQLRPTAWTLGHIKMSADEIKLYKDLPVLFNIEKGFFMEPDEDNHELKICDEHPSSKTRWQTKEHSLFRAADSQRFSEEDPAISPRDDAPTCRPPLILCPDLLVRRYP</sequence>
<keyword evidence="1" id="KW-0547">Nucleotide-binding</keyword>
<dbReference type="HOGENOM" id="CLU_006553_2_0_1"/>
<dbReference type="InterPro" id="IPR036390">
    <property type="entry name" value="WH_DNA-bd_sf"/>
</dbReference>
<dbReference type="FunFam" id="1.10.3380.20:FF:000005">
    <property type="entry name" value="DNA-directed DNA polymerase theta, putative"/>
    <property type="match status" value="1"/>
</dbReference>
<evidence type="ECO:0000313" key="9">
    <source>
        <dbReference type="Proteomes" id="UP000019487"/>
    </source>
</evidence>
<protein>
    <submittedName>
        <fullName evidence="8">DEAD/DEAH box helicase</fullName>
    </submittedName>
</protein>
<keyword evidence="4" id="KW-0067">ATP-binding</keyword>
<dbReference type="AlphaFoldDB" id="W9CXY9"/>
<dbReference type="InterPro" id="IPR048960">
    <property type="entry name" value="POLQ-like_helical"/>
</dbReference>
<dbReference type="SUPFAM" id="SSF158702">
    <property type="entry name" value="Sec63 N-terminal domain-like"/>
    <property type="match status" value="1"/>
</dbReference>
<dbReference type="GO" id="GO:0003676">
    <property type="term" value="F:nucleic acid binding"/>
    <property type="evidence" value="ECO:0007669"/>
    <property type="project" value="InterPro"/>
</dbReference>
<comment type="catalytic activity">
    <reaction evidence="5">
        <text>ATP + H2O = ADP + phosphate + H(+)</text>
        <dbReference type="Rhea" id="RHEA:13065"/>
        <dbReference type="ChEBI" id="CHEBI:15377"/>
        <dbReference type="ChEBI" id="CHEBI:15378"/>
        <dbReference type="ChEBI" id="CHEBI:30616"/>
        <dbReference type="ChEBI" id="CHEBI:43474"/>
        <dbReference type="ChEBI" id="CHEBI:456216"/>
        <dbReference type="EC" id="5.6.2.4"/>
    </reaction>
</comment>
<dbReference type="STRING" id="1432307.W9CXY9"/>
<dbReference type="InterPro" id="IPR014001">
    <property type="entry name" value="Helicase_ATP-bd"/>
</dbReference>
<dbReference type="GO" id="GO:0016787">
    <property type="term" value="F:hydrolase activity"/>
    <property type="evidence" value="ECO:0007669"/>
    <property type="project" value="UniProtKB-KW"/>
</dbReference>
<dbReference type="InterPro" id="IPR027417">
    <property type="entry name" value="P-loop_NTPase"/>
</dbReference>
<dbReference type="Pfam" id="PF21099">
    <property type="entry name" value="POLQ_helical"/>
    <property type="match status" value="1"/>
</dbReference>